<keyword evidence="5" id="KW-1133">Transmembrane helix</keyword>
<dbReference type="InterPro" id="IPR016186">
    <property type="entry name" value="C-type_lectin-like/link_sf"/>
</dbReference>
<evidence type="ECO:0000256" key="3">
    <source>
        <dbReference type="SAM" id="Coils"/>
    </source>
</evidence>
<keyword evidence="5" id="KW-0472">Membrane</keyword>
<dbReference type="PROSITE" id="PS00615">
    <property type="entry name" value="C_TYPE_LECTIN_1"/>
    <property type="match status" value="1"/>
</dbReference>
<reference evidence="7 8" key="1">
    <citation type="submission" date="2021-07" db="EMBL/GenBank/DDBJ databases">
        <authorList>
            <person name="Imarazene B."/>
            <person name="Zahm M."/>
            <person name="Klopp C."/>
            <person name="Cabau C."/>
            <person name="Beille S."/>
            <person name="Jouanno E."/>
            <person name="Castinel A."/>
            <person name="Lluch J."/>
            <person name="Gil L."/>
            <person name="Kuchtly C."/>
            <person name="Lopez Roques C."/>
            <person name="Donnadieu C."/>
            <person name="Parrinello H."/>
            <person name="Journot L."/>
            <person name="Du K."/>
            <person name="Schartl M."/>
            <person name="Retaux S."/>
            <person name="Guiguen Y."/>
        </authorList>
    </citation>
    <scope>NUCLEOTIDE SEQUENCE [LARGE SCALE GENOMIC DNA]</scope>
    <source>
        <strain evidence="7">Pach_M1</strain>
        <tissue evidence="7">Testis</tissue>
    </source>
</reference>
<dbReference type="SMART" id="SM00034">
    <property type="entry name" value="CLECT"/>
    <property type="match status" value="1"/>
</dbReference>
<proteinExistence type="predicted"/>
<dbReference type="InterPro" id="IPR018378">
    <property type="entry name" value="C-type_lectin_CS"/>
</dbReference>
<dbReference type="SUPFAM" id="SSF56436">
    <property type="entry name" value="C-type lectin-like"/>
    <property type="match status" value="1"/>
</dbReference>
<protein>
    <submittedName>
        <fullName evidence="7">C-type lectin domain family 6 member A-like</fullName>
    </submittedName>
</protein>
<keyword evidence="3" id="KW-0175">Coiled coil</keyword>
<dbReference type="InterPro" id="IPR050111">
    <property type="entry name" value="C-type_lectin/snaclec_domain"/>
</dbReference>
<sequence length="278" mass="31217">MDHVYGNDDLELSSTDGKNRGPSSPVTDISGRKRCSFRERDSHLSPKTLKVLLVVLGFLLLCALVALCVLGVLYFNKGVSSELSAKELKSHLDQVQVNYENALRRIASLNETERQCEALKVKYRQVHEVFSTCSDYKNCNQCGDGWKRLGVKCYYFSTDFLNWANSRDRCVKSGGHLVIITSQAEQSTFLGGVGRLHWIGLNDLETEGKWMWVNNQPLTETGVTFWHKRKGKPDEPDNWKTEDPSGENCAIVQDLGPGDGTVWADVPCSTTTKYICEK</sequence>
<keyword evidence="1" id="KW-0430">Lectin</keyword>
<feature type="region of interest" description="Disordered" evidence="4">
    <location>
        <begin position="1"/>
        <end position="30"/>
    </location>
</feature>
<feature type="coiled-coil region" evidence="3">
    <location>
        <begin position="85"/>
        <end position="129"/>
    </location>
</feature>
<dbReference type="InterPro" id="IPR001304">
    <property type="entry name" value="C-type_lectin-like"/>
</dbReference>
<evidence type="ECO:0000256" key="1">
    <source>
        <dbReference type="ARBA" id="ARBA00022734"/>
    </source>
</evidence>
<dbReference type="Proteomes" id="UP000752171">
    <property type="component" value="Unassembled WGS sequence"/>
</dbReference>
<keyword evidence="2" id="KW-1015">Disulfide bond</keyword>
<evidence type="ECO:0000313" key="7">
    <source>
        <dbReference type="EMBL" id="KAG9279588.1"/>
    </source>
</evidence>
<comment type="caution">
    <text evidence="7">The sequence shown here is derived from an EMBL/GenBank/DDBJ whole genome shotgun (WGS) entry which is preliminary data.</text>
</comment>
<feature type="domain" description="C-type lectin" evidence="6">
    <location>
        <begin position="149"/>
        <end position="277"/>
    </location>
</feature>
<dbReference type="EMBL" id="JAICCE010000003">
    <property type="protein sequence ID" value="KAG9279588.1"/>
    <property type="molecule type" value="Genomic_DNA"/>
</dbReference>
<evidence type="ECO:0000256" key="4">
    <source>
        <dbReference type="SAM" id="MobiDB-lite"/>
    </source>
</evidence>
<keyword evidence="5" id="KW-0812">Transmembrane</keyword>
<organism evidence="7 8">
    <name type="scientific">Astyanax mexicanus</name>
    <name type="common">Blind cave fish</name>
    <name type="synonym">Astyanax fasciatus mexicanus</name>
    <dbReference type="NCBI Taxonomy" id="7994"/>
    <lineage>
        <taxon>Eukaryota</taxon>
        <taxon>Metazoa</taxon>
        <taxon>Chordata</taxon>
        <taxon>Craniata</taxon>
        <taxon>Vertebrata</taxon>
        <taxon>Euteleostomi</taxon>
        <taxon>Actinopterygii</taxon>
        <taxon>Neopterygii</taxon>
        <taxon>Teleostei</taxon>
        <taxon>Ostariophysi</taxon>
        <taxon>Characiformes</taxon>
        <taxon>Characoidei</taxon>
        <taxon>Acestrorhamphidae</taxon>
        <taxon>Acestrorhamphinae</taxon>
        <taxon>Astyanax</taxon>
    </lineage>
</organism>
<evidence type="ECO:0000256" key="5">
    <source>
        <dbReference type="SAM" id="Phobius"/>
    </source>
</evidence>
<feature type="compositionally biased region" description="Polar residues" evidence="4">
    <location>
        <begin position="12"/>
        <end position="27"/>
    </location>
</feature>
<evidence type="ECO:0000259" key="6">
    <source>
        <dbReference type="PROSITE" id="PS50041"/>
    </source>
</evidence>
<gene>
    <name evidence="7" type="primary">CLEC4E</name>
    <name evidence="7" type="ORF">AMEX_G5124</name>
</gene>
<dbReference type="InterPro" id="IPR016187">
    <property type="entry name" value="CTDL_fold"/>
</dbReference>
<dbReference type="PANTHER" id="PTHR22803">
    <property type="entry name" value="MANNOSE, PHOSPHOLIPASE, LECTIN RECEPTOR RELATED"/>
    <property type="match status" value="1"/>
</dbReference>
<name>A0A8T2M4N8_ASTMX</name>
<dbReference type="PROSITE" id="PS50041">
    <property type="entry name" value="C_TYPE_LECTIN_2"/>
    <property type="match status" value="1"/>
</dbReference>
<dbReference type="GO" id="GO:0030246">
    <property type="term" value="F:carbohydrate binding"/>
    <property type="evidence" value="ECO:0007669"/>
    <property type="project" value="UniProtKB-KW"/>
</dbReference>
<dbReference type="AlphaFoldDB" id="A0A8T2M4N8"/>
<dbReference type="InterPro" id="IPR033989">
    <property type="entry name" value="CD209-like_CTLD"/>
</dbReference>
<dbReference type="CDD" id="cd03590">
    <property type="entry name" value="CLECT_DC-SIGN_like"/>
    <property type="match status" value="1"/>
</dbReference>
<dbReference type="Pfam" id="PF00059">
    <property type="entry name" value="Lectin_C"/>
    <property type="match status" value="1"/>
</dbReference>
<evidence type="ECO:0000313" key="8">
    <source>
        <dbReference type="Proteomes" id="UP000752171"/>
    </source>
</evidence>
<evidence type="ECO:0000256" key="2">
    <source>
        <dbReference type="ARBA" id="ARBA00023157"/>
    </source>
</evidence>
<dbReference type="Gene3D" id="3.10.100.10">
    <property type="entry name" value="Mannose-Binding Protein A, subunit A"/>
    <property type="match status" value="1"/>
</dbReference>
<accession>A0A8T2M4N8</accession>
<feature type="transmembrane region" description="Helical" evidence="5">
    <location>
        <begin position="51"/>
        <end position="75"/>
    </location>
</feature>